<sequence length="119" mass="13175">MVYRPERKALFLLLGSLLIILLIHAGITVTGPETFSEPFDPTLSDGSRVSIEGSVEEIQKTRSGGHWNAVVSGTRIFIPRGTGDPGLRIGDQVTIYGILTTYEGKREITVQNMRDIIRY</sequence>
<dbReference type="RefSeq" id="WP_211531200.1">
    <property type="nucleotide sequence ID" value="NZ_JWHL01000013.1"/>
</dbReference>
<dbReference type="EMBL" id="JWHL01000013">
    <property type="protein sequence ID" value="MBR1369492.1"/>
    <property type="molecule type" value="Genomic_DNA"/>
</dbReference>
<name>A0A8J8B7B5_9EURY</name>
<dbReference type="Proteomes" id="UP000730161">
    <property type="component" value="Unassembled WGS sequence"/>
</dbReference>
<protein>
    <recommendedName>
        <fullName evidence="3">Nucleotide-binding protein</fullName>
    </recommendedName>
</protein>
<proteinExistence type="predicted"/>
<accession>A0A8J8B7B5</accession>
<reference evidence="1" key="1">
    <citation type="submission" date="2014-12" db="EMBL/GenBank/DDBJ databases">
        <authorList>
            <person name="Huang H.-H."/>
            <person name="Chen S.-C."/>
            <person name="Lai M.-C."/>
        </authorList>
    </citation>
    <scope>NUCLEOTIDE SEQUENCE</scope>
    <source>
        <strain evidence="1">K1F9705b</strain>
    </source>
</reference>
<dbReference type="AlphaFoldDB" id="A0A8J8B7B5"/>
<gene>
    <name evidence="1" type="ORF">RJ53_08305</name>
</gene>
<evidence type="ECO:0008006" key="3">
    <source>
        <dbReference type="Google" id="ProtNLM"/>
    </source>
</evidence>
<evidence type="ECO:0000313" key="1">
    <source>
        <dbReference type="EMBL" id="MBR1369492.1"/>
    </source>
</evidence>
<keyword evidence="2" id="KW-1185">Reference proteome</keyword>
<comment type="caution">
    <text evidence="1">The sequence shown here is derived from an EMBL/GenBank/DDBJ whole genome shotgun (WGS) entry which is preliminary data.</text>
</comment>
<evidence type="ECO:0000313" key="2">
    <source>
        <dbReference type="Proteomes" id="UP000730161"/>
    </source>
</evidence>
<dbReference type="OrthoDB" id="105746at2157"/>
<organism evidence="1 2">
    <name type="scientific">Methanocalculus chunghsingensis</name>
    <dbReference type="NCBI Taxonomy" id="156457"/>
    <lineage>
        <taxon>Archaea</taxon>
        <taxon>Methanobacteriati</taxon>
        <taxon>Methanobacteriota</taxon>
        <taxon>Stenosarchaea group</taxon>
        <taxon>Methanomicrobia</taxon>
        <taxon>Methanomicrobiales</taxon>
        <taxon>Methanocalculaceae</taxon>
        <taxon>Methanocalculus</taxon>
    </lineage>
</organism>